<dbReference type="SMART" id="SM00822">
    <property type="entry name" value="PKS_KR"/>
    <property type="match status" value="1"/>
</dbReference>
<dbReference type="PRINTS" id="PR00081">
    <property type="entry name" value="GDHRDH"/>
</dbReference>
<gene>
    <name evidence="4" type="ORF">RM863_29620</name>
</gene>
<keyword evidence="5" id="KW-1185">Reference proteome</keyword>
<dbReference type="PANTHER" id="PTHR42760:SF133">
    <property type="entry name" value="3-OXOACYL-[ACYL-CARRIER-PROTEIN] REDUCTASE"/>
    <property type="match status" value="1"/>
</dbReference>
<dbReference type="InterPro" id="IPR057326">
    <property type="entry name" value="KR_dom"/>
</dbReference>
<dbReference type="PRINTS" id="PR00080">
    <property type="entry name" value="SDRFAMILY"/>
</dbReference>
<reference evidence="4" key="1">
    <citation type="submission" date="2024-05" db="EMBL/GenBank/DDBJ databases">
        <title>30 novel species of actinomycetes from the DSMZ collection.</title>
        <authorList>
            <person name="Nouioui I."/>
        </authorList>
    </citation>
    <scope>NUCLEOTIDE SEQUENCE</scope>
    <source>
        <strain evidence="4">DSM 41014</strain>
    </source>
</reference>
<sequence>MTEPTPTRLDGHVAVVTGGSSGIGLGIAAGLAEAGARVAVWSRTADRSDSPLRELGDGGRDLLGIACDVSRESDVEAAMQRTVDCLGPVDSCFAAAGINRQDASLTLSADDFRSVLRTNLDGTFLALRTAARHMSARGRGGSLAAVSSIAATTGQSRTAHYAASKAALGAMVRTLAVELAPHHIRVNTIVPGFVATPMLAPFLSSRRFVDRVLPRVPLRRWATPSDFGSLAVHLAGPTAQGLTGTQIVVDGGYSRSWH</sequence>
<organism evidence="4 5">
    <name type="scientific">Streptomyces hintoniae</name>
    <dbReference type="NCBI Taxonomy" id="3075521"/>
    <lineage>
        <taxon>Bacteria</taxon>
        <taxon>Bacillati</taxon>
        <taxon>Actinomycetota</taxon>
        <taxon>Actinomycetes</taxon>
        <taxon>Kitasatosporales</taxon>
        <taxon>Streptomycetaceae</taxon>
        <taxon>Streptomyces</taxon>
    </lineage>
</organism>
<dbReference type="PROSITE" id="PS00061">
    <property type="entry name" value="ADH_SHORT"/>
    <property type="match status" value="1"/>
</dbReference>
<dbReference type="InterPro" id="IPR002347">
    <property type="entry name" value="SDR_fam"/>
</dbReference>
<protein>
    <submittedName>
        <fullName evidence="4">SDR family NAD(P)-dependent oxidoreductase</fullName>
    </submittedName>
</protein>
<comment type="caution">
    <text evidence="4">The sequence shown here is derived from an EMBL/GenBank/DDBJ whole genome shotgun (WGS) entry which is preliminary data.</text>
</comment>
<dbReference type="PANTHER" id="PTHR42760">
    <property type="entry name" value="SHORT-CHAIN DEHYDROGENASES/REDUCTASES FAMILY MEMBER"/>
    <property type="match status" value="1"/>
</dbReference>
<dbReference type="Gene3D" id="3.40.50.720">
    <property type="entry name" value="NAD(P)-binding Rossmann-like Domain"/>
    <property type="match status" value="1"/>
</dbReference>
<dbReference type="CDD" id="cd05233">
    <property type="entry name" value="SDR_c"/>
    <property type="match status" value="1"/>
</dbReference>
<dbReference type="Proteomes" id="UP001180489">
    <property type="component" value="Unassembled WGS sequence"/>
</dbReference>
<dbReference type="RefSeq" id="WP_311636993.1">
    <property type="nucleotide sequence ID" value="NZ_JAVRFF010000040.1"/>
</dbReference>
<evidence type="ECO:0000259" key="3">
    <source>
        <dbReference type="SMART" id="SM00822"/>
    </source>
</evidence>
<dbReference type="SUPFAM" id="SSF51735">
    <property type="entry name" value="NAD(P)-binding Rossmann-fold domains"/>
    <property type="match status" value="1"/>
</dbReference>
<evidence type="ECO:0000313" key="5">
    <source>
        <dbReference type="Proteomes" id="UP001180489"/>
    </source>
</evidence>
<comment type="similarity">
    <text evidence="1">Belongs to the short-chain dehydrogenases/reductases (SDR) family.</text>
</comment>
<evidence type="ECO:0000256" key="2">
    <source>
        <dbReference type="ARBA" id="ARBA00023002"/>
    </source>
</evidence>
<name>A0ABU2UT40_9ACTN</name>
<keyword evidence="2" id="KW-0560">Oxidoreductase</keyword>
<evidence type="ECO:0000313" key="4">
    <source>
        <dbReference type="EMBL" id="MDT0476293.1"/>
    </source>
</evidence>
<evidence type="ECO:0000256" key="1">
    <source>
        <dbReference type="ARBA" id="ARBA00006484"/>
    </source>
</evidence>
<dbReference type="Pfam" id="PF13561">
    <property type="entry name" value="adh_short_C2"/>
    <property type="match status" value="1"/>
</dbReference>
<dbReference type="InterPro" id="IPR020904">
    <property type="entry name" value="Sc_DH/Rdtase_CS"/>
</dbReference>
<accession>A0ABU2UT40</accession>
<dbReference type="EMBL" id="JAVRFF010000040">
    <property type="protein sequence ID" value="MDT0476293.1"/>
    <property type="molecule type" value="Genomic_DNA"/>
</dbReference>
<feature type="domain" description="Ketoreductase" evidence="3">
    <location>
        <begin position="12"/>
        <end position="183"/>
    </location>
</feature>
<proteinExistence type="inferred from homology"/>
<dbReference type="InterPro" id="IPR036291">
    <property type="entry name" value="NAD(P)-bd_dom_sf"/>
</dbReference>